<keyword evidence="7" id="KW-0378">Hydrolase</keyword>
<dbReference type="GO" id="GO:0004386">
    <property type="term" value="F:helicase activity"/>
    <property type="evidence" value="ECO:0007669"/>
    <property type="project" value="UniProtKB-KW"/>
</dbReference>
<keyword evidence="19" id="KW-1185">Reference proteome</keyword>
<dbReference type="GO" id="GO:0016818">
    <property type="term" value="F:hydrolase activity, acting on acid anhydrides, in phosphorus-containing anhydrides"/>
    <property type="evidence" value="ECO:0007669"/>
    <property type="project" value="InterPro"/>
</dbReference>
<evidence type="ECO:0000256" key="3">
    <source>
        <dbReference type="ARBA" id="ARBA00022723"/>
    </source>
</evidence>
<evidence type="ECO:0000313" key="18">
    <source>
        <dbReference type="EMBL" id="OAX42115.1"/>
    </source>
</evidence>
<dbReference type="GO" id="GO:0005524">
    <property type="term" value="F:ATP binding"/>
    <property type="evidence" value="ECO:0007669"/>
    <property type="project" value="UniProtKB-KW"/>
</dbReference>
<evidence type="ECO:0000256" key="8">
    <source>
        <dbReference type="ARBA" id="ARBA00022806"/>
    </source>
</evidence>
<dbReference type="InterPro" id="IPR013083">
    <property type="entry name" value="Znf_RING/FYVE/PHD"/>
</dbReference>
<keyword evidence="4" id="KW-0547">Nucleotide-binding</keyword>
<feature type="compositionally biased region" description="Basic and acidic residues" evidence="14">
    <location>
        <begin position="1"/>
        <end position="10"/>
    </location>
</feature>
<feature type="region of interest" description="Disordered" evidence="14">
    <location>
        <begin position="176"/>
        <end position="205"/>
    </location>
</feature>
<dbReference type="InterPro" id="IPR049730">
    <property type="entry name" value="SNF2/RAD54-like_C"/>
</dbReference>
<evidence type="ECO:0000256" key="4">
    <source>
        <dbReference type="ARBA" id="ARBA00022741"/>
    </source>
</evidence>
<comment type="similarity">
    <text evidence="2">Belongs to the SNF2/RAD54 helicase family.</text>
</comment>
<dbReference type="InterPro" id="IPR018957">
    <property type="entry name" value="Znf_C3HC4_RING-type"/>
</dbReference>
<comment type="subcellular location">
    <subcellularLocation>
        <location evidence="1">Nucleus</location>
    </subcellularLocation>
</comment>
<dbReference type="InterPro" id="IPR014001">
    <property type="entry name" value="Helicase_ATP-bd"/>
</dbReference>
<dbReference type="PROSITE" id="PS51194">
    <property type="entry name" value="HELICASE_CTER"/>
    <property type="match status" value="1"/>
</dbReference>
<dbReference type="EMBL" id="KV448164">
    <property type="protein sequence ID" value="OAX42115.1"/>
    <property type="molecule type" value="Genomic_DNA"/>
</dbReference>
<organism evidence="18 19">
    <name type="scientific">Rhizopogon vinicolor AM-OR11-026</name>
    <dbReference type="NCBI Taxonomy" id="1314800"/>
    <lineage>
        <taxon>Eukaryota</taxon>
        <taxon>Fungi</taxon>
        <taxon>Dikarya</taxon>
        <taxon>Basidiomycota</taxon>
        <taxon>Agaricomycotina</taxon>
        <taxon>Agaricomycetes</taxon>
        <taxon>Agaricomycetidae</taxon>
        <taxon>Boletales</taxon>
        <taxon>Suillineae</taxon>
        <taxon>Rhizopogonaceae</taxon>
        <taxon>Rhizopogon</taxon>
    </lineage>
</organism>
<dbReference type="SUPFAM" id="SSF52540">
    <property type="entry name" value="P-loop containing nucleoside triphosphate hydrolases"/>
    <property type="match status" value="2"/>
</dbReference>
<gene>
    <name evidence="18" type="ORF">K503DRAFT_797466</name>
</gene>
<dbReference type="PANTHER" id="PTHR45626">
    <property type="entry name" value="TRANSCRIPTION TERMINATION FACTOR 2-RELATED"/>
    <property type="match status" value="1"/>
</dbReference>
<keyword evidence="10" id="KW-0067">ATP-binding</keyword>
<dbReference type="Gene3D" id="3.40.50.300">
    <property type="entry name" value="P-loop containing nucleotide triphosphate hydrolases"/>
    <property type="match status" value="2"/>
</dbReference>
<accession>A0A1B7NB87</accession>
<reference evidence="18 19" key="1">
    <citation type="submission" date="2016-06" db="EMBL/GenBank/DDBJ databases">
        <title>Comparative genomics of the ectomycorrhizal sister species Rhizopogon vinicolor and Rhizopogon vesiculosus (Basidiomycota: Boletales) reveals a divergence of the mating type B locus.</title>
        <authorList>
            <consortium name="DOE Joint Genome Institute"/>
            <person name="Mujic A.B."/>
            <person name="Kuo A."/>
            <person name="Tritt A."/>
            <person name="Lipzen A."/>
            <person name="Chen C."/>
            <person name="Johnson J."/>
            <person name="Sharma A."/>
            <person name="Barry K."/>
            <person name="Grigoriev I.V."/>
            <person name="Spatafora J.W."/>
        </authorList>
    </citation>
    <scope>NUCLEOTIDE SEQUENCE [LARGE SCALE GENOMIC DNA]</scope>
    <source>
        <strain evidence="18 19">AM-OR11-026</strain>
    </source>
</reference>
<dbReference type="GO" id="GO:0003676">
    <property type="term" value="F:nucleic acid binding"/>
    <property type="evidence" value="ECO:0007669"/>
    <property type="project" value="InterPro"/>
</dbReference>
<keyword evidence="11" id="KW-0234">DNA repair</keyword>
<dbReference type="CDD" id="cd18008">
    <property type="entry name" value="DEXDc_SHPRH-like"/>
    <property type="match status" value="1"/>
</dbReference>
<dbReference type="InterPro" id="IPR001650">
    <property type="entry name" value="Helicase_C-like"/>
</dbReference>
<dbReference type="SMART" id="SM00910">
    <property type="entry name" value="HIRAN"/>
    <property type="match status" value="1"/>
</dbReference>
<name>A0A1B7NB87_9AGAM</name>
<dbReference type="GO" id="GO:0008270">
    <property type="term" value="F:zinc ion binding"/>
    <property type="evidence" value="ECO:0007669"/>
    <property type="project" value="UniProtKB-KW"/>
</dbReference>
<dbReference type="SMART" id="SM00184">
    <property type="entry name" value="RING"/>
    <property type="match status" value="1"/>
</dbReference>
<dbReference type="InParanoid" id="A0A1B7NB87"/>
<evidence type="ECO:0000256" key="7">
    <source>
        <dbReference type="ARBA" id="ARBA00022801"/>
    </source>
</evidence>
<feature type="compositionally biased region" description="Basic residues" evidence="14">
    <location>
        <begin position="194"/>
        <end position="205"/>
    </location>
</feature>
<protein>
    <recommendedName>
        <fullName evidence="20">DNA repair protein RAD5</fullName>
    </recommendedName>
</protein>
<feature type="region of interest" description="Disordered" evidence="14">
    <location>
        <begin position="1"/>
        <end position="141"/>
    </location>
</feature>
<dbReference type="PROSITE" id="PS51192">
    <property type="entry name" value="HELICASE_ATP_BIND_1"/>
    <property type="match status" value="1"/>
</dbReference>
<dbReference type="GO" id="GO:0006281">
    <property type="term" value="P:DNA repair"/>
    <property type="evidence" value="ECO:0007669"/>
    <property type="project" value="UniProtKB-KW"/>
</dbReference>
<feature type="region of interest" description="Disordered" evidence="14">
    <location>
        <begin position="339"/>
        <end position="390"/>
    </location>
</feature>
<dbReference type="SUPFAM" id="SSF57850">
    <property type="entry name" value="RING/U-box"/>
    <property type="match status" value="1"/>
</dbReference>
<evidence type="ECO:0000256" key="13">
    <source>
        <dbReference type="PROSITE-ProRule" id="PRU00175"/>
    </source>
</evidence>
<keyword evidence="5" id="KW-0227">DNA damage</keyword>
<dbReference type="AlphaFoldDB" id="A0A1B7NB87"/>
<dbReference type="SMART" id="SM00490">
    <property type="entry name" value="HELICc"/>
    <property type="match status" value="1"/>
</dbReference>
<dbReference type="STRING" id="1314800.A0A1B7NB87"/>
<dbReference type="CDD" id="cd18793">
    <property type="entry name" value="SF2_C_SNF"/>
    <property type="match status" value="1"/>
</dbReference>
<dbReference type="PROSITE" id="PS50089">
    <property type="entry name" value="ZF_RING_2"/>
    <property type="match status" value="1"/>
</dbReference>
<evidence type="ECO:0000259" key="15">
    <source>
        <dbReference type="PROSITE" id="PS50089"/>
    </source>
</evidence>
<evidence type="ECO:0000256" key="6">
    <source>
        <dbReference type="ARBA" id="ARBA00022771"/>
    </source>
</evidence>
<feature type="compositionally biased region" description="Basic and acidic residues" evidence="14">
    <location>
        <begin position="339"/>
        <end position="358"/>
    </location>
</feature>
<sequence length="1165" mass="129976">MTQDQLRDRGLFFAASDDEDDNANATIAQSVRPASPPSSSPYSSHQKRLFFADSDDDDIPRFQTPRPTVIDASLVRNDDDDSGSDLEIPSFEEVPRASSVSSISSGPSLRTSSPVPGPSGEEPPVKKRRLSPPKVQAHTEQLEAPFRTAYLGSFIVGNAWSTVRGKGYIKPGDVIRIERDDPDDSRSGLSVPAKGKKKALPGKGKTKQLTLGAMLKSQPPKTTKKSDTVVRLTNDRGFEFGRLPQHVSSWVSKLLDLGIIDFKGSTVVDCPATLHSGADLIVSLSVYVRASAFKPASTSAQEPPKNMFNQEQETQDEQTLRERKTTLLSLFEAVNLRPRRESRVQGDGNTEKKSDDMVKQLTQHPGGTKQKKTEIVGDGEEVEVEEGEELSDNELDVIYKKAQQNDLSMAEMDPPDTFTLTLRAYQKQALMWMHSKESGEISAREAVSMHPLWSEYVFPPEPQDGIIDLTEDEKAFYFNPYSGELSLDFPKAERKLKGGILADGKVQLFPDVILLIINILRSVGMGKTIMLSALIHTNRDPEPILPDDTSRDLARARQLKLDNAFRSIALGQTKKPTKGPSATLIVAPTSLLSQWYDELQRSSAPGTLQATIWHGQNRLDLDGIEDDLKNDAPITVIITSYGVLASEHSKLLKSGGQSSIFQVEWLRVILDEAHHCKSRTSKTARAVYALRARRRWAVTGTPIVNKLEDLHSLLQFLEYTPWSSYSFFRSFITLPFLARDPKAIEIVQVILESILLRREKNMRDHSGKRIVELPAKEVTVDTLQFTSAEQKIYDSIYNAAKRNFDQLNAKGLVGKNYTHILAMLMKLRRAVLHPDLVADANDKSETKPSGHSKDGAIDVDVLMNDISEHDLSSGSKVAYAESVLANLDTSDDAECPICLDVMQVPSIIPTCMHQCCKECIVSYLAICTERGEELRCPTCSQGPVKEQDLIEVLRPRPGQDSAHQESIGDEKEETSTSEVFLRRNDFRSSTKLDALVQNLRRLRDQDPYFRAVVFSQFTSFLSLISVALDRERLSWYRFDGSMDVKKRSAAISEFKQNERKPKVLIVSLKAGGVGLNLTSANHVFMMDCWWNAATENQAIDRVHRIGQEKTVYVKHFVIDRTIEGRILQIQKRKTAIVKEAFRGSDKSGKADSESLENLKVIFGDD</sequence>
<dbReference type="InterPro" id="IPR000330">
    <property type="entry name" value="SNF2_N"/>
</dbReference>
<dbReference type="Pfam" id="PF08797">
    <property type="entry name" value="HIRAN"/>
    <property type="match status" value="1"/>
</dbReference>
<dbReference type="OrthoDB" id="448448at2759"/>
<evidence type="ECO:0000259" key="17">
    <source>
        <dbReference type="PROSITE" id="PS51194"/>
    </source>
</evidence>
<evidence type="ECO:0000256" key="10">
    <source>
        <dbReference type="ARBA" id="ARBA00022840"/>
    </source>
</evidence>
<feature type="domain" description="Helicase C-terminal" evidence="17">
    <location>
        <begin position="994"/>
        <end position="1145"/>
    </location>
</feature>
<keyword evidence="9" id="KW-0862">Zinc</keyword>
<dbReference type="InterPro" id="IPR027417">
    <property type="entry name" value="P-loop_NTPase"/>
</dbReference>
<keyword evidence="8" id="KW-0347">Helicase</keyword>
<evidence type="ECO:0000256" key="5">
    <source>
        <dbReference type="ARBA" id="ARBA00022763"/>
    </source>
</evidence>
<evidence type="ECO:0000256" key="12">
    <source>
        <dbReference type="ARBA" id="ARBA00023242"/>
    </source>
</evidence>
<evidence type="ECO:0000313" key="19">
    <source>
        <dbReference type="Proteomes" id="UP000092154"/>
    </source>
</evidence>
<dbReference type="Proteomes" id="UP000092154">
    <property type="component" value="Unassembled WGS sequence"/>
</dbReference>
<dbReference type="GO" id="GO:0005634">
    <property type="term" value="C:nucleus"/>
    <property type="evidence" value="ECO:0007669"/>
    <property type="project" value="UniProtKB-SubCell"/>
</dbReference>
<evidence type="ECO:0000256" key="1">
    <source>
        <dbReference type="ARBA" id="ARBA00004123"/>
    </source>
</evidence>
<evidence type="ECO:0000256" key="14">
    <source>
        <dbReference type="SAM" id="MobiDB-lite"/>
    </source>
</evidence>
<feature type="domain" description="RING-type" evidence="15">
    <location>
        <begin position="895"/>
        <end position="940"/>
    </location>
</feature>
<evidence type="ECO:0000256" key="9">
    <source>
        <dbReference type="ARBA" id="ARBA00022833"/>
    </source>
</evidence>
<dbReference type="Pfam" id="PF00097">
    <property type="entry name" value="zf-C3HC4"/>
    <property type="match status" value="1"/>
</dbReference>
<evidence type="ECO:0000256" key="2">
    <source>
        <dbReference type="ARBA" id="ARBA00007025"/>
    </source>
</evidence>
<dbReference type="GO" id="GO:0008094">
    <property type="term" value="F:ATP-dependent activity, acting on DNA"/>
    <property type="evidence" value="ECO:0007669"/>
    <property type="project" value="TreeGrafter"/>
</dbReference>
<dbReference type="InterPro" id="IPR050628">
    <property type="entry name" value="SNF2_RAD54_helicase_TF"/>
</dbReference>
<evidence type="ECO:0008006" key="20">
    <source>
        <dbReference type="Google" id="ProtNLM"/>
    </source>
</evidence>
<feature type="compositionally biased region" description="Low complexity" evidence="14">
    <location>
        <begin position="98"/>
        <end position="108"/>
    </location>
</feature>
<feature type="compositionally biased region" description="Polar residues" evidence="14">
    <location>
        <begin position="297"/>
        <end position="312"/>
    </location>
</feature>
<dbReference type="InterPro" id="IPR001841">
    <property type="entry name" value="Znf_RING"/>
</dbReference>
<evidence type="ECO:0000259" key="16">
    <source>
        <dbReference type="PROSITE" id="PS51192"/>
    </source>
</evidence>
<dbReference type="Pfam" id="PF00176">
    <property type="entry name" value="SNF2-rel_dom"/>
    <property type="match status" value="1"/>
</dbReference>
<evidence type="ECO:0000256" key="11">
    <source>
        <dbReference type="ARBA" id="ARBA00023204"/>
    </source>
</evidence>
<dbReference type="InterPro" id="IPR038718">
    <property type="entry name" value="SNF2-like_sf"/>
</dbReference>
<dbReference type="Pfam" id="PF00271">
    <property type="entry name" value="Helicase_C"/>
    <property type="match status" value="1"/>
</dbReference>
<dbReference type="Gene3D" id="3.30.40.10">
    <property type="entry name" value="Zinc/RING finger domain, C3HC4 (zinc finger)"/>
    <property type="match status" value="1"/>
</dbReference>
<keyword evidence="12" id="KW-0539">Nucleus</keyword>
<proteinExistence type="inferred from homology"/>
<feature type="region of interest" description="Disordered" evidence="14">
    <location>
        <begin position="954"/>
        <end position="976"/>
    </location>
</feature>
<dbReference type="SMART" id="SM00487">
    <property type="entry name" value="DEXDc"/>
    <property type="match status" value="1"/>
</dbReference>
<feature type="region of interest" description="Disordered" evidence="14">
    <location>
        <begin position="297"/>
        <end position="318"/>
    </location>
</feature>
<keyword evidence="3" id="KW-0479">Metal-binding</keyword>
<feature type="compositionally biased region" description="Acidic residues" evidence="14">
    <location>
        <begin position="377"/>
        <end position="390"/>
    </location>
</feature>
<dbReference type="FunCoup" id="A0A1B7NB87">
    <property type="interactions" value="246"/>
</dbReference>
<dbReference type="Gene3D" id="3.40.50.10810">
    <property type="entry name" value="Tandem AAA-ATPase domain"/>
    <property type="match status" value="1"/>
</dbReference>
<dbReference type="InterPro" id="IPR014905">
    <property type="entry name" value="HIRAN"/>
</dbReference>
<keyword evidence="6 13" id="KW-0863">Zinc-finger</keyword>
<dbReference type="PANTHER" id="PTHR45626:SF22">
    <property type="entry name" value="DNA REPAIR PROTEIN RAD5"/>
    <property type="match status" value="1"/>
</dbReference>
<feature type="domain" description="Helicase ATP-binding" evidence="16">
    <location>
        <begin position="568"/>
        <end position="720"/>
    </location>
</feature>